<dbReference type="CDD" id="cd00448">
    <property type="entry name" value="YjgF_YER057c_UK114_family"/>
    <property type="match status" value="1"/>
</dbReference>
<dbReference type="Gene3D" id="3.30.1330.40">
    <property type="entry name" value="RutC-like"/>
    <property type="match status" value="1"/>
</dbReference>
<dbReference type="PANTHER" id="PTHR11803:SF58">
    <property type="entry name" value="PROTEIN HMF1-RELATED"/>
    <property type="match status" value="1"/>
</dbReference>
<dbReference type="InterPro" id="IPR006175">
    <property type="entry name" value="YjgF/YER057c/UK114"/>
</dbReference>
<comment type="similarity">
    <text evidence="1">Belongs to the RutC family.</text>
</comment>
<sequence>MVRKLEWKEVGATGHALLSPGYITAKDSELLFTSGCVGNDPKSGEYPEDVESQARNAMLNLKNVLAAASTDFDHVLKVLLFVADGSYAAGVNKVYQEFFPSAPARSCVVVSFPDSRLKVELECVAEIPSGN</sequence>
<proteinExistence type="inferred from homology"/>
<name>A0A1G4IRA0_9SACH</name>
<dbReference type="PANTHER" id="PTHR11803">
    <property type="entry name" value="2-IMINOBUTANOATE/2-IMINOPROPANOATE DEAMINASE RIDA"/>
    <property type="match status" value="1"/>
</dbReference>
<dbReference type="OrthoDB" id="309640at2759"/>
<gene>
    <name evidence="2" type="ORF">LANO_0A05226G</name>
</gene>
<dbReference type="Pfam" id="PF01042">
    <property type="entry name" value="Ribonuc_L-PSP"/>
    <property type="match status" value="1"/>
</dbReference>
<dbReference type="InterPro" id="IPR035959">
    <property type="entry name" value="RutC-like_sf"/>
</dbReference>
<dbReference type="GO" id="GO:0005829">
    <property type="term" value="C:cytosol"/>
    <property type="evidence" value="ECO:0007669"/>
    <property type="project" value="TreeGrafter"/>
</dbReference>
<dbReference type="GO" id="GO:0019239">
    <property type="term" value="F:deaminase activity"/>
    <property type="evidence" value="ECO:0007669"/>
    <property type="project" value="TreeGrafter"/>
</dbReference>
<accession>A0A1G4IRA0</accession>
<protein>
    <submittedName>
        <fullName evidence="2">LANO_0A05226g1_1</fullName>
    </submittedName>
</protein>
<reference evidence="3" key="1">
    <citation type="submission" date="2016-03" db="EMBL/GenBank/DDBJ databases">
        <authorList>
            <person name="Devillers Hugo."/>
        </authorList>
    </citation>
    <scope>NUCLEOTIDE SEQUENCE [LARGE SCALE GENOMIC DNA]</scope>
</reference>
<keyword evidence="3" id="KW-1185">Reference proteome</keyword>
<evidence type="ECO:0000313" key="3">
    <source>
        <dbReference type="Proteomes" id="UP000189911"/>
    </source>
</evidence>
<dbReference type="AlphaFoldDB" id="A0A1G4IRA0"/>
<organism evidence="2 3">
    <name type="scientific">Lachancea nothofagi CBS 11611</name>
    <dbReference type="NCBI Taxonomy" id="1266666"/>
    <lineage>
        <taxon>Eukaryota</taxon>
        <taxon>Fungi</taxon>
        <taxon>Dikarya</taxon>
        <taxon>Ascomycota</taxon>
        <taxon>Saccharomycotina</taxon>
        <taxon>Saccharomycetes</taxon>
        <taxon>Saccharomycetales</taxon>
        <taxon>Saccharomycetaceae</taxon>
        <taxon>Lachancea</taxon>
    </lineage>
</organism>
<evidence type="ECO:0000313" key="2">
    <source>
        <dbReference type="EMBL" id="SCU79145.1"/>
    </source>
</evidence>
<dbReference type="SUPFAM" id="SSF55298">
    <property type="entry name" value="YjgF-like"/>
    <property type="match status" value="1"/>
</dbReference>
<dbReference type="EMBL" id="LT598449">
    <property type="protein sequence ID" value="SCU79145.1"/>
    <property type="molecule type" value="Genomic_DNA"/>
</dbReference>
<dbReference type="Proteomes" id="UP000189911">
    <property type="component" value="Chromosome A"/>
</dbReference>
<evidence type="ECO:0000256" key="1">
    <source>
        <dbReference type="ARBA" id="ARBA00010552"/>
    </source>
</evidence>